<reference evidence="1" key="1">
    <citation type="submission" date="2021-06" db="EMBL/GenBank/DDBJ databases">
        <authorList>
            <person name="Kallberg Y."/>
            <person name="Tangrot J."/>
            <person name="Rosling A."/>
        </authorList>
    </citation>
    <scope>NUCLEOTIDE SEQUENCE</scope>
    <source>
        <strain evidence="1">MA461A</strain>
    </source>
</reference>
<organism evidence="1 2">
    <name type="scientific">Racocetra persica</name>
    <dbReference type="NCBI Taxonomy" id="160502"/>
    <lineage>
        <taxon>Eukaryota</taxon>
        <taxon>Fungi</taxon>
        <taxon>Fungi incertae sedis</taxon>
        <taxon>Mucoromycota</taxon>
        <taxon>Glomeromycotina</taxon>
        <taxon>Glomeromycetes</taxon>
        <taxon>Diversisporales</taxon>
        <taxon>Gigasporaceae</taxon>
        <taxon>Racocetra</taxon>
    </lineage>
</organism>
<evidence type="ECO:0000313" key="1">
    <source>
        <dbReference type="EMBL" id="CAG8821202.1"/>
    </source>
</evidence>
<feature type="non-terminal residue" evidence="1">
    <location>
        <position position="133"/>
    </location>
</feature>
<keyword evidence="2" id="KW-1185">Reference proteome</keyword>
<gene>
    <name evidence="1" type="ORF">RPERSI_LOCUS25531</name>
</gene>
<sequence length="133" mass="15847">LSSYPENETIIYKEQQNNQIRYNFTYIIEKEGFYPKTPILAYTDCSRIYKIPDNYAIKTFYTWNQVRYIICCEINYIDNKPQFKILHGRNFEFQIVSYSISEAAFNLKQALGFNEDVLISDIDIYIFGLQLES</sequence>
<dbReference type="EMBL" id="CAJVQC010084585">
    <property type="protein sequence ID" value="CAG8821202.1"/>
    <property type="molecule type" value="Genomic_DNA"/>
</dbReference>
<feature type="non-terminal residue" evidence="1">
    <location>
        <position position="1"/>
    </location>
</feature>
<comment type="caution">
    <text evidence="1">The sequence shown here is derived from an EMBL/GenBank/DDBJ whole genome shotgun (WGS) entry which is preliminary data.</text>
</comment>
<evidence type="ECO:0000313" key="2">
    <source>
        <dbReference type="Proteomes" id="UP000789920"/>
    </source>
</evidence>
<dbReference type="Proteomes" id="UP000789920">
    <property type="component" value="Unassembled WGS sequence"/>
</dbReference>
<accession>A0ACA9S114</accession>
<protein>
    <submittedName>
        <fullName evidence="1">8314_t:CDS:1</fullName>
    </submittedName>
</protein>
<name>A0ACA9S114_9GLOM</name>
<proteinExistence type="predicted"/>